<dbReference type="AlphaFoldDB" id="A0A7C2M1J7"/>
<dbReference type="InterPro" id="IPR007372">
    <property type="entry name" value="Lipid/polyisoprenoid-bd_YceI"/>
</dbReference>
<dbReference type="InterPro" id="IPR036761">
    <property type="entry name" value="TTHA0802/YceI-like_sf"/>
</dbReference>
<dbReference type="SUPFAM" id="SSF101874">
    <property type="entry name" value="YceI-like"/>
    <property type="match status" value="1"/>
</dbReference>
<dbReference type="Pfam" id="PF04264">
    <property type="entry name" value="YceI"/>
    <property type="match status" value="1"/>
</dbReference>
<comment type="caution">
    <text evidence="2">The sequence shown here is derived from an EMBL/GenBank/DDBJ whole genome shotgun (WGS) entry which is preliminary data.</text>
</comment>
<evidence type="ECO:0000259" key="1">
    <source>
        <dbReference type="SMART" id="SM00867"/>
    </source>
</evidence>
<organism evidence="2">
    <name type="scientific">Salinimicrobium catena</name>
    <dbReference type="NCBI Taxonomy" id="390640"/>
    <lineage>
        <taxon>Bacteria</taxon>
        <taxon>Pseudomonadati</taxon>
        <taxon>Bacteroidota</taxon>
        <taxon>Flavobacteriia</taxon>
        <taxon>Flavobacteriales</taxon>
        <taxon>Flavobacteriaceae</taxon>
        <taxon>Salinimicrobium</taxon>
    </lineage>
</organism>
<dbReference type="EMBL" id="DSEE01000589">
    <property type="protein sequence ID" value="HER41186.1"/>
    <property type="molecule type" value="Genomic_DNA"/>
</dbReference>
<gene>
    <name evidence="2" type="ORF">ENO10_08200</name>
</gene>
<reference evidence="2" key="1">
    <citation type="journal article" date="2020" name="mSystems">
        <title>Genome- and Community-Level Interaction Insights into Carbon Utilization and Element Cycling Functions of Hydrothermarchaeota in Hydrothermal Sediment.</title>
        <authorList>
            <person name="Zhou Z."/>
            <person name="Liu Y."/>
            <person name="Xu W."/>
            <person name="Pan J."/>
            <person name="Luo Z.H."/>
            <person name="Li M."/>
        </authorList>
    </citation>
    <scope>NUCLEOTIDE SEQUENCE [LARGE SCALE GENOMIC DNA]</scope>
    <source>
        <strain evidence="2">SpSt-1235</strain>
    </source>
</reference>
<dbReference type="Proteomes" id="UP000885753">
    <property type="component" value="Unassembled WGS sequence"/>
</dbReference>
<protein>
    <submittedName>
        <fullName evidence="2">YceI family protein</fullName>
    </submittedName>
</protein>
<dbReference type="SMART" id="SM00867">
    <property type="entry name" value="YceI"/>
    <property type="match status" value="1"/>
</dbReference>
<dbReference type="PANTHER" id="PTHR34406:SF1">
    <property type="entry name" value="PROTEIN YCEI"/>
    <property type="match status" value="1"/>
</dbReference>
<dbReference type="PANTHER" id="PTHR34406">
    <property type="entry name" value="PROTEIN YCEI"/>
    <property type="match status" value="1"/>
</dbReference>
<feature type="domain" description="Lipid/polyisoprenoid-binding YceI-like" evidence="1">
    <location>
        <begin position="24"/>
        <end position="189"/>
    </location>
</feature>
<evidence type="ECO:0000313" key="2">
    <source>
        <dbReference type="EMBL" id="HER41186.1"/>
    </source>
</evidence>
<sequence>MKNRFFGAAAPVLILTTLSFTTIKKEVDVKASTVEWTGKKITGAAHTGSIQLKEGFLNLTDEGQLTGGEFVMDMNTIVVTDLSGEYKTKLENHLNDDDFFGVNNYATSKLVITSVDPKEGSTYEVTGDLTIKGKTEPVTFDMEVKEGTATAQVVIDRTKYGIRYGSGSFFSNLGDNTINNNFILDVNLKF</sequence>
<proteinExistence type="predicted"/>
<accession>A0A7C2M1J7</accession>
<dbReference type="Gene3D" id="2.40.128.110">
    <property type="entry name" value="Lipid/polyisoprenoid-binding, YceI-like"/>
    <property type="match status" value="1"/>
</dbReference>
<name>A0A7C2M1J7_9FLAO</name>